<dbReference type="Pfam" id="PF13463">
    <property type="entry name" value="HTH_27"/>
    <property type="match status" value="1"/>
</dbReference>
<dbReference type="InterPro" id="IPR000835">
    <property type="entry name" value="HTH_MarR-typ"/>
</dbReference>
<dbReference type="GO" id="GO:0003700">
    <property type="term" value="F:DNA-binding transcription factor activity"/>
    <property type="evidence" value="ECO:0007669"/>
    <property type="project" value="InterPro"/>
</dbReference>
<feature type="domain" description="HTH marR-type" evidence="1">
    <location>
        <begin position="55"/>
        <end position="120"/>
    </location>
</feature>
<organism evidence="2">
    <name type="scientific">hydrothermal vent metagenome</name>
    <dbReference type="NCBI Taxonomy" id="652676"/>
    <lineage>
        <taxon>unclassified sequences</taxon>
        <taxon>metagenomes</taxon>
        <taxon>ecological metagenomes</taxon>
    </lineage>
</organism>
<dbReference type="PIRSF" id="PIRSF036158">
    <property type="entry name" value="UCP036158_MarR"/>
    <property type="match status" value="1"/>
</dbReference>
<dbReference type="EMBL" id="UOFW01000163">
    <property type="protein sequence ID" value="VAX06445.1"/>
    <property type="molecule type" value="Genomic_DNA"/>
</dbReference>
<dbReference type="Gene3D" id="1.10.10.10">
    <property type="entry name" value="Winged helix-like DNA-binding domain superfamily/Winged helix DNA-binding domain"/>
    <property type="match status" value="1"/>
</dbReference>
<dbReference type="InterPro" id="IPR036388">
    <property type="entry name" value="WH-like_DNA-bd_sf"/>
</dbReference>
<reference evidence="2" key="1">
    <citation type="submission" date="2018-06" db="EMBL/GenBank/DDBJ databases">
        <authorList>
            <person name="Zhirakovskaya E."/>
        </authorList>
    </citation>
    <scope>NUCLEOTIDE SEQUENCE</scope>
</reference>
<dbReference type="InterPro" id="IPR014601">
    <property type="entry name" value="Trans_reg_MarR_HTH"/>
</dbReference>
<dbReference type="InterPro" id="IPR036390">
    <property type="entry name" value="WH_DNA-bd_sf"/>
</dbReference>
<accession>A0A3B1BJR0</accession>
<evidence type="ECO:0000313" key="2">
    <source>
        <dbReference type="EMBL" id="VAX06445.1"/>
    </source>
</evidence>
<dbReference type="AlphaFoldDB" id="A0A3B1BJR0"/>
<gene>
    <name evidence="2" type="ORF">MNBD_ALPHA03-401</name>
</gene>
<proteinExistence type="predicted"/>
<evidence type="ECO:0000259" key="1">
    <source>
        <dbReference type="Pfam" id="PF13463"/>
    </source>
</evidence>
<dbReference type="SUPFAM" id="SSF46785">
    <property type="entry name" value="Winged helix' DNA-binding domain"/>
    <property type="match status" value="1"/>
</dbReference>
<name>A0A3B1BJR0_9ZZZZ</name>
<sequence>MAKQPKKKRLIVSSRHLATDETWPLSEVEFGLTVVNNAFQKWIVKCATAAGQPELNALDVLVFHNINHRDSAKRRIDVCFVLNIEDSHTVNYALKKLLKLGLIEGTKRGKEIFYTPTDNGRNFCDEYKAVREQCLISGYKSDESKNAEELSLIAETLRSLSGLYDQAARTAASL</sequence>
<protein>
    <submittedName>
        <fullName evidence="2">Predicted transcription regulator, contains HTH domain (MarR family)</fullName>
    </submittedName>
</protein>